<keyword evidence="4" id="KW-0677">Repeat</keyword>
<feature type="domain" description="Myb-like" evidence="10">
    <location>
        <begin position="34"/>
        <end position="77"/>
    </location>
</feature>
<dbReference type="VEuPathDB" id="FungiDB:HGUI_02958"/>
<evidence type="ECO:0000256" key="1">
    <source>
        <dbReference type="ARBA" id="ARBA00010506"/>
    </source>
</evidence>
<protein>
    <recommendedName>
        <fullName evidence="8">Pre-mRNA-splicing factor CEF1</fullName>
    </recommendedName>
</protein>
<dbReference type="SMART" id="SM00717">
    <property type="entry name" value="SANT"/>
    <property type="match status" value="2"/>
</dbReference>
<dbReference type="PROSITE" id="PS50090">
    <property type="entry name" value="MYB_LIKE"/>
    <property type="match status" value="2"/>
</dbReference>
<accession>A0A1L0FMH2</accession>
<comment type="similarity">
    <text evidence="1">Belongs to the CEF1 family.</text>
</comment>
<dbReference type="Gene3D" id="1.10.10.60">
    <property type="entry name" value="Homeodomain-like"/>
    <property type="match status" value="2"/>
</dbReference>
<evidence type="ECO:0000256" key="9">
    <source>
        <dbReference type="SAM" id="MobiDB-lite"/>
    </source>
</evidence>
<dbReference type="SUPFAM" id="SSF46689">
    <property type="entry name" value="Homeodomain-like"/>
    <property type="match status" value="1"/>
</dbReference>
<dbReference type="EMBL" id="FQNF01000063">
    <property type="protein sequence ID" value="SGZ40758.1"/>
    <property type="molecule type" value="Genomic_DNA"/>
</dbReference>
<sequence length="424" mass="49477">MAVSNNRNKQDAKKKINNIYKQTNIKGSNINNYWSEKEDDILTRSIQKYGINKWNKIATLLMRKSAIQCKLRWEEYLSPKINNNKQVQFNPDEDKQLIDLYEMHRDQWKTIADIMGKTASSCFHRYNELISNDPQQVNFNVNDLSGISKDQKRKRDINTMLNADSLVPESNDAEIAEKISHDAEQRLVANLDKKKIKKMKADRDFLEMIINNIESRRNALKIGMKNKTLKLPNQVMKFKGLAELLTDDHLKYPPKGVYDTTKELEQNEKLLSKFEYLIKKKGVYLANKELGLDHVYKKRDLKKEIERMNPQVQIGKVRNFKVNESDVKNKQENSQEKVMNKISQVKPLITSKILYDEDSYFKKSEMCKDKKLVERAKSMLDGLPEPLNDFEIEGTSNDVDLQPVKEEETDDVQLLSAKSEDTDF</sequence>
<dbReference type="GO" id="GO:0003677">
    <property type="term" value="F:DNA binding"/>
    <property type="evidence" value="ECO:0007669"/>
    <property type="project" value="UniProtKB-KW"/>
</dbReference>
<gene>
    <name evidence="12" type="ORF">HGUI_02958</name>
</gene>
<feature type="domain" description="Myb-like" evidence="10">
    <location>
        <begin position="81"/>
        <end position="130"/>
    </location>
</feature>
<evidence type="ECO:0000256" key="7">
    <source>
        <dbReference type="ARBA" id="ARBA00023242"/>
    </source>
</evidence>
<evidence type="ECO:0000313" key="12">
    <source>
        <dbReference type="EMBL" id="SGZ40758.1"/>
    </source>
</evidence>
<dbReference type="InterPro" id="IPR009057">
    <property type="entry name" value="Homeodomain-like_sf"/>
</dbReference>
<keyword evidence="13" id="KW-1185">Reference proteome</keyword>
<dbReference type="InterPro" id="IPR017930">
    <property type="entry name" value="Myb_dom"/>
</dbReference>
<evidence type="ECO:0000256" key="8">
    <source>
        <dbReference type="ARBA" id="ARBA00034837"/>
    </source>
</evidence>
<dbReference type="Pfam" id="PF13921">
    <property type="entry name" value="Myb_DNA-bind_6"/>
    <property type="match status" value="1"/>
</dbReference>
<dbReference type="PANTHER" id="PTHR45885">
    <property type="entry name" value="CELL DIVISION CYCLE 5-LIKE PROTEIN"/>
    <property type="match status" value="1"/>
</dbReference>
<dbReference type="InterPro" id="IPR047242">
    <property type="entry name" value="CDC5L/Cef1"/>
</dbReference>
<dbReference type="PROSITE" id="PS51294">
    <property type="entry name" value="HTH_MYB"/>
    <property type="match status" value="2"/>
</dbReference>
<name>A0A1L0FMH2_9ASCO</name>
<dbReference type="PANTHER" id="PTHR45885:SF1">
    <property type="entry name" value="CELL DIVISION CYCLE 5-LIKE PROTEIN"/>
    <property type="match status" value="1"/>
</dbReference>
<dbReference type="OrthoDB" id="1410009at2759"/>
<keyword evidence="2" id="KW-0507">mRNA processing</keyword>
<feature type="region of interest" description="Disordered" evidence="9">
    <location>
        <begin position="384"/>
        <end position="424"/>
    </location>
</feature>
<dbReference type="GO" id="GO:0000398">
    <property type="term" value="P:mRNA splicing, via spliceosome"/>
    <property type="evidence" value="ECO:0007669"/>
    <property type="project" value="InterPro"/>
</dbReference>
<evidence type="ECO:0000313" key="13">
    <source>
        <dbReference type="Proteomes" id="UP000183365"/>
    </source>
</evidence>
<organism evidence="12 13">
    <name type="scientific">Hanseniaspora guilliermondii</name>
    <dbReference type="NCBI Taxonomy" id="56406"/>
    <lineage>
        <taxon>Eukaryota</taxon>
        <taxon>Fungi</taxon>
        <taxon>Dikarya</taxon>
        <taxon>Ascomycota</taxon>
        <taxon>Saccharomycotina</taxon>
        <taxon>Saccharomycetes</taxon>
        <taxon>Saccharomycodales</taxon>
        <taxon>Saccharomycodaceae</taxon>
        <taxon>Hanseniaspora</taxon>
    </lineage>
</organism>
<keyword evidence="3" id="KW-0747">Spliceosome</keyword>
<evidence type="ECO:0000259" key="10">
    <source>
        <dbReference type="PROSITE" id="PS50090"/>
    </source>
</evidence>
<evidence type="ECO:0000259" key="11">
    <source>
        <dbReference type="PROSITE" id="PS51294"/>
    </source>
</evidence>
<evidence type="ECO:0000256" key="3">
    <source>
        <dbReference type="ARBA" id="ARBA00022728"/>
    </source>
</evidence>
<dbReference type="GO" id="GO:0005681">
    <property type="term" value="C:spliceosomal complex"/>
    <property type="evidence" value="ECO:0007669"/>
    <property type="project" value="UniProtKB-KW"/>
</dbReference>
<dbReference type="InterPro" id="IPR001005">
    <property type="entry name" value="SANT/Myb"/>
</dbReference>
<proteinExistence type="inferred from homology"/>
<evidence type="ECO:0000256" key="4">
    <source>
        <dbReference type="ARBA" id="ARBA00022737"/>
    </source>
</evidence>
<dbReference type="AlphaFoldDB" id="A0A1L0FMH2"/>
<feature type="domain" description="HTH myb-type" evidence="11">
    <location>
        <begin position="34"/>
        <end position="81"/>
    </location>
</feature>
<reference evidence="13" key="1">
    <citation type="submission" date="2016-11" db="EMBL/GenBank/DDBJ databases">
        <authorList>
            <person name="Guldener U."/>
        </authorList>
    </citation>
    <scope>NUCLEOTIDE SEQUENCE [LARGE SCALE GENOMIC DNA]</scope>
</reference>
<dbReference type="Proteomes" id="UP000183365">
    <property type="component" value="Unassembled WGS sequence"/>
</dbReference>
<evidence type="ECO:0000256" key="2">
    <source>
        <dbReference type="ARBA" id="ARBA00022664"/>
    </source>
</evidence>
<dbReference type="CDD" id="cd00167">
    <property type="entry name" value="SANT"/>
    <property type="match status" value="1"/>
</dbReference>
<keyword evidence="5" id="KW-0238">DNA-binding</keyword>
<keyword evidence="6" id="KW-0508">mRNA splicing</keyword>
<feature type="domain" description="HTH myb-type" evidence="11">
    <location>
        <begin position="85"/>
        <end position="134"/>
    </location>
</feature>
<evidence type="ECO:0000256" key="5">
    <source>
        <dbReference type="ARBA" id="ARBA00023125"/>
    </source>
</evidence>
<keyword evidence="7" id="KW-0539">Nucleus</keyword>
<dbReference type="GO" id="GO:0000974">
    <property type="term" value="C:Prp19 complex"/>
    <property type="evidence" value="ECO:0007669"/>
    <property type="project" value="InterPro"/>
</dbReference>
<dbReference type="Pfam" id="PF00249">
    <property type="entry name" value="Myb_DNA-binding"/>
    <property type="match status" value="1"/>
</dbReference>
<evidence type="ECO:0000256" key="6">
    <source>
        <dbReference type="ARBA" id="ARBA00023187"/>
    </source>
</evidence>